<evidence type="ECO:0000256" key="2">
    <source>
        <dbReference type="ARBA" id="ARBA00023125"/>
    </source>
</evidence>
<dbReference type="GeneID" id="95447422"/>
<sequence>MRTHMADPDLDAEGIAAGLHLSRRTLFRLFEGAGESVMARLRSLRLERARLMLRTQPGAQISAIALETGFSSAVQFYRAFRTVTGMTPSEYREAGVAGGPT</sequence>
<dbReference type="Gene3D" id="1.10.10.60">
    <property type="entry name" value="Homeodomain-like"/>
    <property type="match status" value="1"/>
</dbReference>
<evidence type="ECO:0000256" key="3">
    <source>
        <dbReference type="ARBA" id="ARBA00023163"/>
    </source>
</evidence>
<dbReference type="InterPro" id="IPR020449">
    <property type="entry name" value="Tscrpt_reg_AraC-type_HTH"/>
</dbReference>
<dbReference type="InterPro" id="IPR009057">
    <property type="entry name" value="Homeodomain-like_sf"/>
</dbReference>
<dbReference type="InterPro" id="IPR050204">
    <property type="entry name" value="AraC_XylS_family_regulators"/>
</dbReference>
<dbReference type="PROSITE" id="PS01124">
    <property type="entry name" value="HTH_ARAC_FAMILY_2"/>
    <property type="match status" value="1"/>
</dbReference>
<keyword evidence="2" id="KW-0238">DNA-binding</keyword>
<dbReference type="PANTHER" id="PTHR46796">
    <property type="entry name" value="HTH-TYPE TRANSCRIPTIONAL ACTIVATOR RHAS-RELATED"/>
    <property type="match status" value="1"/>
</dbReference>
<keyword evidence="3" id="KW-0804">Transcription</keyword>
<keyword evidence="6" id="KW-1185">Reference proteome</keyword>
<organism evidence="5 6">
    <name type="scientific">Streptomyces bauhiniae</name>
    <dbReference type="NCBI Taxonomy" id="2340725"/>
    <lineage>
        <taxon>Bacteria</taxon>
        <taxon>Bacillati</taxon>
        <taxon>Actinomycetota</taxon>
        <taxon>Actinomycetes</taxon>
        <taxon>Kitasatosporales</taxon>
        <taxon>Streptomycetaceae</taxon>
        <taxon>Streptomyces</taxon>
    </lineage>
</organism>
<dbReference type="GO" id="GO:0043565">
    <property type="term" value="F:sequence-specific DNA binding"/>
    <property type="evidence" value="ECO:0007669"/>
    <property type="project" value="InterPro"/>
</dbReference>
<dbReference type="Pfam" id="PF12833">
    <property type="entry name" value="HTH_18"/>
    <property type="match status" value="1"/>
</dbReference>
<name>A0A4Z1DBL6_9ACTN</name>
<gene>
    <name evidence="5" type="ORF">E5083_07410</name>
</gene>
<proteinExistence type="predicted"/>
<dbReference type="RefSeq" id="WP_135784791.1">
    <property type="nucleotide sequence ID" value="NZ_SRRT01000002.1"/>
</dbReference>
<dbReference type="SUPFAM" id="SSF46689">
    <property type="entry name" value="Homeodomain-like"/>
    <property type="match status" value="1"/>
</dbReference>
<evidence type="ECO:0000256" key="1">
    <source>
        <dbReference type="ARBA" id="ARBA00023015"/>
    </source>
</evidence>
<dbReference type="InterPro" id="IPR018062">
    <property type="entry name" value="HTH_AraC-typ_CS"/>
</dbReference>
<reference evidence="5 6" key="1">
    <citation type="submission" date="2019-04" db="EMBL/GenBank/DDBJ databases">
        <title>Streptomyces sp. nov. Bv016 isolated from bark of Buahinia variegata.</title>
        <authorList>
            <person name="Kanchanasin P."/>
            <person name="Tanasupawat S."/>
            <person name="Yuki M."/>
            <person name="Kudo T."/>
        </authorList>
    </citation>
    <scope>NUCLEOTIDE SEQUENCE [LARGE SCALE GENOMIC DNA]</scope>
    <source>
        <strain evidence="5 6">Bv016</strain>
    </source>
</reference>
<dbReference type="Proteomes" id="UP000298159">
    <property type="component" value="Unassembled WGS sequence"/>
</dbReference>
<dbReference type="GO" id="GO:0003700">
    <property type="term" value="F:DNA-binding transcription factor activity"/>
    <property type="evidence" value="ECO:0007669"/>
    <property type="project" value="InterPro"/>
</dbReference>
<protein>
    <submittedName>
        <fullName evidence="5">AraC family transcriptional regulator</fullName>
    </submittedName>
</protein>
<dbReference type="PRINTS" id="PR00032">
    <property type="entry name" value="HTHARAC"/>
</dbReference>
<comment type="caution">
    <text evidence="5">The sequence shown here is derived from an EMBL/GenBank/DDBJ whole genome shotgun (WGS) entry which is preliminary data.</text>
</comment>
<evidence type="ECO:0000259" key="4">
    <source>
        <dbReference type="PROSITE" id="PS01124"/>
    </source>
</evidence>
<evidence type="ECO:0000313" key="5">
    <source>
        <dbReference type="EMBL" id="TGN79450.1"/>
    </source>
</evidence>
<keyword evidence="1" id="KW-0805">Transcription regulation</keyword>
<dbReference type="SMART" id="SM00342">
    <property type="entry name" value="HTH_ARAC"/>
    <property type="match status" value="1"/>
</dbReference>
<dbReference type="AlphaFoldDB" id="A0A4Z1DBL6"/>
<accession>A0A4Z1DBL6</accession>
<dbReference type="EMBL" id="SRRT01000002">
    <property type="protein sequence ID" value="TGN79450.1"/>
    <property type="molecule type" value="Genomic_DNA"/>
</dbReference>
<dbReference type="PROSITE" id="PS00041">
    <property type="entry name" value="HTH_ARAC_FAMILY_1"/>
    <property type="match status" value="1"/>
</dbReference>
<evidence type="ECO:0000313" key="6">
    <source>
        <dbReference type="Proteomes" id="UP000298159"/>
    </source>
</evidence>
<dbReference type="InterPro" id="IPR018060">
    <property type="entry name" value="HTH_AraC"/>
</dbReference>
<feature type="domain" description="HTH araC/xylS-type" evidence="4">
    <location>
        <begin position="1"/>
        <end position="94"/>
    </location>
</feature>